<accession>A0A7Y9I4C5</accession>
<feature type="chain" id="PRO_5038953683" evidence="1">
    <location>
        <begin position="20"/>
        <end position="564"/>
    </location>
</feature>
<dbReference type="Gene3D" id="3.40.190.10">
    <property type="entry name" value="Periplasmic binding protein-like II"/>
    <property type="match status" value="1"/>
</dbReference>
<comment type="caution">
    <text evidence="3">The sequence shown here is derived from an EMBL/GenBank/DDBJ whole genome shotgun (WGS) entry which is preliminary data.</text>
</comment>
<dbReference type="InterPro" id="IPR039424">
    <property type="entry name" value="SBP_5"/>
</dbReference>
<dbReference type="Proteomes" id="UP000569914">
    <property type="component" value="Unassembled WGS sequence"/>
</dbReference>
<feature type="signal peptide" evidence="1">
    <location>
        <begin position="1"/>
        <end position="19"/>
    </location>
</feature>
<sequence length="564" mass="61986">MTRRLTGRLLAVATSAALALTLAAGCSTERTVDGGAGGPSGGASTVDTLNMTASAATPTFARNWNPFSPVDKKSPASGLIYEPLIRINHTQAKKPEPWLAESFAWSDDGKKLTFTLRSGITWSDGKPFTSADVKYTFEIPAKHDNLGLAVPFDKVEAPDERTVVVTFDDVSYQKIDWFGGSAAPALIVPAHIWQEQDPSAWTNPEPVGTGPVKLEAFSPQQVTFAVRDDYWNGQFKMKKINIKPFASPEAGKAMMLKGDLDWSTMSWADADKQFVAKNPETNKYWAYSTGGAEGLDFNNARPPLDDVHVRRALYYAIDAEKILALNKTGQQVTNPTGLSDGVWHDLIAPEFAGKKISQRVDEAKAELAKSSYRLEGGALTKDGKSYPLTIKPVVEYSNWAAWGQGLAQQWKETLGVEVKVVPTPETQLFNQIAEGDYHIAFDWMYGGNTQWASFNNNLGGENYVPVGEKANANYGRFKSAEADELLKQLYRAEDPNQTKEQGYQLQRIQAEQVPYAPLFTAAWFIEVNATNWTGWPDPASPESVPHTLLGPDTILTIRNLTPAR</sequence>
<dbReference type="GO" id="GO:0043190">
    <property type="term" value="C:ATP-binding cassette (ABC) transporter complex"/>
    <property type="evidence" value="ECO:0007669"/>
    <property type="project" value="InterPro"/>
</dbReference>
<evidence type="ECO:0000313" key="3">
    <source>
        <dbReference type="EMBL" id="NYE69760.1"/>
    </source>
</evidence>
<keyword evidence="1" id="KW-0732">Signal</keyword>
<dbReference type="SUPFAM" id="SSF53850">
    <property type="entry name" value="Periplasmic binding protein-like II"/>
    <property type="match status" value="1"/>
</dbReference>
<dbReference type="PROSITE" id="PS51257">
    <property type="entry name" value="PROKAR_LIPOPROTEIN"/>
    <property type="match status" value="1"/>
</dbReference>
<dbReference type="CDD" id="cd08509">
    <property type="entry name" value="PBP2_TmCBP_oligosaccharides_like"/>
    <property type="match status" value="1"/>
</dbReference>
<organism evidence="3 4">
    <name type="scientific">Microlunatus parietis</name>
    <dbReference type="NCBI Taxonomy" id="682979"/>
    <lineage>
        <taxon>Bacteria</taxon>
        <taxon>Bacillati</taxon>
        <taxon>Actinomycetota</taxon>
        <taxon>Actinomycetes</taxon>
        <taxon>Propionibacteriales</taxon>
        <taxon>Propionibacteriaceae</taxon>
        <taxon>Microlunatus</taxon>
    </lineage>
</organism>
<dbReference type="InterPro" id="IPR030678">
    <property type="entry name" value="Peptide/Ni-bd"/>
</dbReference>
<dbReference type="GO" id="GO:1904680">
    <property type="term" value="F:peptide transmembrane transporter activity"/>
    <property type="evidence" value="ECO:0007669"/>
    <property type="project" value="TreeGrafter"/>
</dbReference>
<dbReference type="PANTHER" id="PTHR30290">
    <property type="entry name" value="PERIPLASMIC BINDING COMPONENT OF ABC TRANSPORTER"/>
    <property type="match status" value="1"/>
</dbReference>
<dbReference type="InterPro" id="IPR000914">
    <property type="entry name" value="SBP_5_dom"/>
</dbReference>
<dbReference type="PANTHER" id="PTHR30290:SF16">
    <property type="entry name" value="OLIGOPEPTIDE ABC TRANSPORTER, PERIPLASMIC OLIGOPEPTIDE-BINDING PROTEIN"/>
    <property type="match status" value="1"/>
</dbReference>
<dbReference type="PIRSF" id="PIRSF002741">
    <property type="entry name" value="MppA"/>
    <property type="match status" value="1"/>
</dbReference>
<reference evidence="3 4" key="1">
    <citation type="submission" date="2020-07" db="EMBL/GenBank/DDBJ databases">
        <title>Sequencing the genomes of 1000 actinobacteria strains.</title>
        <authorList>
            <person name="Klenk H.-P."/>
        </authorList>
    </citation>
    <scope>NUCLEOTIDE SEQUENCE [LARGE SCALE GENOMIC DNA]</scope>
    <source>
        <strain evidence="3 4">DSM 22083</strain>
    </source>
</reference>
<dbReference type="GO" id="GO:0042597">
    <property type="term" value="C:periplasmic space"/>
    <property type="evidence" value="ECO:0007669"/>
    <property type="project" value="UniProtKB-ARBA"/>
</dbReference>
<evidence type="ECO:0000313" key="4">
    <source>
        <dbReference type="Proteomes" id="UP000569914"/>
    </source>
</evidence>
<feature type="domain" description="Solute-binding protein family 5" evidence="2">
    <location>
        <begin position="94"/>
        <end position="459"/>
    </location>
</feature>
<dbReference type="Pfam" id="PF00496">
    <property type="entry name" value="SBP_bac_5"/>
    <property type="match status" value="1"/>
</dbReference>
<dbReference type="AlphaFoldDB" id="A0A7Y9I4C5"/>
<keyword evidence="4" id="KW-1185">Reference proteome</keyword>
<dbReference type="EMBL" id="JACCBU010000001">
    <property type="protein sequence ID" value="NYE69760.1"/>
    <property type="molecule type" value="Genomic_DNA"/>
</dbReference>
<proteinExistence type="predicted"/>
<dbReference type="Gene3D" id="3.90.76.10">
    <property type="entry name" value="Dipeptide-binding Protein, Domain 1"/>
    <property type="match status" value="1"/>
</dbReference>
<evidence type="ECO:0000256" key="1">
    <source>
        <dbReference type="SAM" id="SignalP"/>
    </source>
</evidence>
<dbReference type="RefSeq" id="WP_179748743.1">
    <property type="nucleotide sequence ID" value="NZ_JACCBU010000001.1"/>
</dbReference>
<dbReference type="Gene3D" id="3.10.105.10">
    <property type="entry name" value="Dipeptide-binding Protein, Domain 3"/>
    <property type="match status" value="1"/>
</dbReference>
<protein>
    <submittedName>
        <fullName evidence="3">Peptide/nickel transport system substrate-binding protein</fullName>
    </submittedName>
</protein>
<gene>
    <name evidence="3" type="ORF">BKA15_001089</name>
</gene>
<dbReference type="GO" id="GO:0015833">
    <property type="term" value="P:peptide transport"/>
    <property type="evidence" value="ECO:0007669"/>
    <property type="project" value="TreeGrafter"/>
</dbReference>
<evidence type="ECO:0000259" key="2">
    <source>
        <dbReference type="Pfam" id="PF00496"/>
    </source>
</evidence>
<name>A0A7Y9I4C5_9ACTN</name>